<sequence length="444" mass="47686">MRLKKIAALALSAAMALSVMAPAALAAAPDDSENCIAAVQEFFDKMTSSNYTYLYAALDWNEYWANENVYAAGSTASSAQEDSHGEHDLGAFDAVSRATANHGLHRGSFQQVATIYAQDGSTYTVSHWSDDGKTFYTPDGTAYGWNRGTVTKPDGSTVKMDHYEVSGVKYVPVRVANADLADFCSKYATVRNGGQLVGGYAENKLPTYALTAAVDYKTNGLKYATKSGDGYTFSAAHKGTGSGVAEEGQKTADGLIVTVKSGDDVGSYGEFIRVDLTGNYGELGSRLQSVTWTYYGNDSTYTKAKATYGTKFAADNWMHKVMGIQLGLTQSARFQLPEGTDGTGYWTLTLHALGYADTVIKIQTTADNLAKHELADDADRAALQAVVDQAKALNKTNYTAASWANLETELDESVELLAKSTLYKADAQEQVPHLTQAIQGLQAK</sequence>
<accession>A0ACC9CZG9</accession>
<name>A0ACC9CZG9_9FIRM</name>
<reference evidence="1 2" key="1">
    <citation type="journal article" date="2017" name="Front. Microbiol.">
        <title>New Insights into the Diversity of the Genus Faecalibacterium.</title>
        <authorList>
            <person name="Benevides L."/>
            <person name="Burman S."/>
            <person name="Martin R."/>
            <person name="Robert V."/>
            <person name="Thomas M."/>
            <person name="Miquel S."/>
            <person name="Chain F."/>
            <person name="Sokol H."/>
            <person name="Bermudez-Humaran L.G."/>
            <person name="Morrison M."/>
            <person name="Langella P."/>
            <person name="Azevedo V.A."/>
            <person name="Chatel J.M."/>
            <person name="Soares S."/>
        </authorList>
    </citation>
    <scope>NUCLEOTIDE SEQUENCE [LARGE SCALE GENOMIC DNA]</scope>
    <source>
        <strain evidence="2">CNCM I-4541</strain>
    </source>
</reference>
<gene>
    <name evidence="1" type="ORF">CGS49_07105</name>
</gene>
<protein>
    <submittedName>
        <fullName evidence="1">Uncharacterized protein</fullName>
    </submittedName>
</protein>
<proteinExistence type="predicted"/>
<comment type="caution">
    <text evidence="1">The sequence shown here is derived from an EMBL/GenBank/DDBJ whole genome shotgun (WGS) entry which is preliminary data.</text>
</comment>
<dbReference type="Proteomes" id="UP000220959">
    <property type="component" value="Unassembled WGS sequence"/>
</dbReference>
<dbReference type="EMBL" id="NMTR01000017">
    <property type="protein sequence ID" value="PDX61179.1"/>
    <property type="molecule type" value="Genomic_DNA"/>
</dbReference>
<organism evidence="1 2">
    <name type="scientific">Faecalibacterium langellae</name>
    <dbReference type="NCBI Taxonomy" id="3435293"/>
    <lineage>
        <taxon>Bacteria</taxon>
        <taxon>Bacillati</taxon>
        <taxon>Bacillota</taxon>
        <taxon>Clostridia</taxon>
        <taxon>Eubacteriales</taxon>
        <taxon>Oscillospiraceae</taxon>
        <taxon>Faecalibacterium</taxon>
    </lineage>
</organism>
<keyword evidence="2" id="KW-1185">Reference proteome</keyword>
<evidence type="ECO:0000313" key="2">
    <source>
        <dbReference type="Proteomes" id="UP000220959"/>
    </source>
</evidence>
<evidence type="ECO:0000313" key="1">
    <source>
        <dbReference type="EMBL" id="PDX61179.1"/>
    </source>
</evidence>